<keyword evidence="1" id="KW-0812">Transmembrane</keyword>
<keyword evidence="1" id="KW-1133">Transmembrane helix</keyword>
<name>A0A5J4RYS5_9ZZZZ</name>
<gene>
    <name evidence="2" type="ORF">EZS27_013291</name>
</gene>
<dbReference type="AlphaFoldDB" id="A0A5J4RYS5"/>
<accession>A0A5J4RYS5</accession>
<evidence type="ECO:0000313" key="2">
    <source>
        <dbReference type="EMBL" id="KAA6338738.1"/>
    </source>
</evidence>
<comment type="caution">
    <text evidence="2">The sequence shown here is derived from an EMBL/GenBank/DDBJ whole genome shotgun (WGS) entry which is preliminary data.</text>
</comment>
<dbReference type="EMBL" id="SNRY01000592">
    <property type="protein sequence ID" value="KAA6338738.1"/>
    <property type="molecule type" value="Genomic_DNA"/>
</dbReference>
<keyword evidence="1" id="KW-0472">Membrane</keyword>
<evidence type="ECO:0000256" key="1">
    <source>
        <dbReference type="SAM" id="Phobius"/>
    </source>
</evidence>
<feature type="transmembrane region" description="Helical" evidence="1">
    <location>
        <begin position="180"/>
        <end position="201"/>
    </location>
</feature>
<sequence length="215" mass="25411">MYSHLYSQLAPLYKIYNEILKPLIAEIEVRFEKFPVSILNEIRAYNDHVARCYDNIGNSDYIDEQISKAKGHIERSVLDCYKFLNVKLYDIVIKKFSKRTKYIDLVSIGNGEFYIEYKKHRQYIIENLKKAKLLEIKPEKEDAICLYEQVHNKYAELELLITKNDTNIGWAVVKFSVKRVLAFLGWLMSAIISGFISSNVIPWNEMWKCVLYWFA</sequence>
<organism evidence="2">
    <name type="scientific">termite gut metagenome</name>
    <dbReference type="NCBI Taxonomy" id="433724"/>
    <lineage>
        <taxon>unclassified sequences</taxon>
        <taxon>metagenomes</taxon>
        <taxon>organismal metagenomes</taxon>
    </lineage>
</organism>
<reference evidence="2" key="1">
    <citation type="submission" date="2019-03" db="EMBL/GenBank/DDBJ databases">
        <title>Single cell metagenomics reveals metabolic interactions within the superorganism composed of flagellate Streblomastix strix and complex community of Bacteroidetes bacteria on its surface.</title>
        <authorList>
            <person name="Treitli S.C."/>
            <person name="Kolisko M."/>
            <person name="Husnik F."/>
            <person name="Keeling P."/>
            <person name="Hampl V."/>
        </authorList>
    </citation>
    <scope>NUCLEOTIDE SEQUENCE</scope>
    <source>
        <strain evidence="2">STM</strain>
    </source>
</reference>
<proteinExistence type="predicted"/>
<protein>
    <submittedName>
        <fullName evidence="2">Uncharacterized protein</fullName>
    </submittedName>
</protein>